<dbReference type="Pfam" id="PF13480">
    <property type="entry name" value="Acetyltransf_6"/>
    <property type="match status" value="1"/>
</dbReference>
<dbReference type="SUPFAM" id="SSF55729">
    <property type="entry name" value="Acyl-CoA N-acyltransferases (Nat)"/>
    <property type="match status" value="1"/>
</dbReference>
<evidence type="ECO:0000259" key="1">
    <source>
        <dbReference type="Pfam" id="PF13480"/>
    </source>
</evidence>
<dbReference type="EMBL" id="AP027151">
    <property type="protein sequence ID" value="BDV43042.1"/>
    <property type="molecule type" value="Genomic_DNA"/>
</dbReference>
<dbReference type="Proteomes" id="UP001317705">
    <property type="component" value="Chromosome"/>
</dbReference>
<protein>
    <recommendedName>
        <fullName evidence="1">BioF2-like acetyltransferase domain-containing protein</fullName>
    </recommendedName>
</protein>
<evidence type="ECO:0000313" key="3">
    <source>
        <dbReference type="Proteomes" id="UP001317705"/>
    </source>
</evidence>
<organism evidence="2 3">
    <name type="scientific">Geotalea uraniireducens</name>
    <dbReference type="NCBI Taxonomy" id="351604"/>
    <lineage>
        <taxon>Bacteria</taxon>
        <taxon>Pseudomonadati</taxon>
        <taxon>Thermodesulfobacteriota</taxon>
        <taxon>Desulfuromonadia</taxon>
        <taxon>Geobacterales</taxon>
        <taxon>Geobacteraceae</taxon>
        <taxon>Geotalea</taxon>
    </lineage>
</organism>
<dbReference type="InterPro" id="IPR016181">
    <property type="entry name" value="Acyl_CoA_acyltransferase"/>
</dbReference>
<sequence>MSVLRNDYKVVWFDRWERSIDEALQSLPEMDACPHALYRLLIENSGPCRKRTALVLARDEVLAVVGLRWQWQRWDPIMNWIVPGCPFPVRDGYFFKVLEALGVESKVALWRCESLLEHAEEQQIVRSFHRSPTHKLQLAGPVEEYWKKSGSFYKTVRNIRNRCKDYVLEVNPVGAAEWTIKHWGGKWQLTPDAQFNDLSDRLIVARYLEEEGQYFTIMLLADGEPVAGFSSLVHRNDLVCQYNYRLPEHDKAGVGVYIYDRVAHWAKDAGFAVMDIGGGHDYKDRWAPLDGEKMEIDICPEWDYRLKQASSLLGRIKSKVANLVRSNGE</sequence>
<proteinExistence type="predicted"/>
<reference evidence="2 3" key="1">
    <citation type="submission" date="2022-12" db="EMBL/GenBank/DDBJ databases">
        <title>Polyphasic characterization of Geotalea uranireducens NIT-SL11 newly isolated from a complex of sewage sludge and microbially reduced graphene oxide.</title>
        <authorList>
            <person name="Xie L."/>
            <person name="Yoshida N."/>
            <person name="Meng L."/>
        </authorList>
    </citation>
    <scope>NUCLEOTIDE SEQUENCE [LARGE SCALE GENOMIC DNA]</scope>
    <source>
        <strain evidence="2 3">NIT-SL11</strain>
    </source>
</reference>
<keyword evidence="3" id="KW-1185">Reference proteome</keyword>
<dbReference type="InterPro" id="IPR038740">
    <property type="entry name" value="BioF2-like_GNAT_dom"/>
</dbReference>
<accession>A0ABN6VU95</accession>
<evidence type="ECO:0000313" key="2">
    <source>
        <dbReference type="EMBL" id="BDV43042.1"/>
    </source>
</evidence>
<name>A0ABN6VU95_9BACT</name>
<feature type="domain" description="BioF2-like acetyltransferase" evidence="1">
    <location>
        <begin position="177"/>
        <end position="281"/>
    </location>
</feature>
<dbReference type="Gene3D" id="3.40.630.30">
    <property type="match status" value="1"/>
</dbReference>
<dbReference type="RefSeq" id="WP_281999158.1">
    <property type="nucleotide sequence ID" value="NZ_AP027151.1"/>
</dbReference>
<gene>
    <name evidence="2" type="ORF">GURASL_19650</name>
</gene>